<proteinExistence type="predicted"/>
<evidence type="ECO:0000256" key="1">
    <source>
        <dbReference type="SAM" id="Phobius"/>
    </source>
</evidence>
<organism evidence="2 3">
    <name type="scientific">Paramagnetospirillum marisnigri</name>
    <dbReference type="NCBI Taxonomy" id="1285242"/>
    <lineage>
        <taxon>Bacteria</taxon>
        <taxon>Pseudomonadati</taxon>
        <taxon>Pseudomonadota</taxon>
        <taxon>Alphaproteobacteria</taxon>
        <taxon>Rhodospirillales</taxon>
        <taxon>Magnetospirillaceae</taxon>
        <taxon>Paramagnetospirillum</taxon>
    </lineage>
</organism>
<evidence type="ECO:0008006" key="4">
    <source>
        <dbReference type="Google" id="ProtNLM"/>
    </source>
</evidence>
<sequence length="184" mass="20006">MIRASDIIGGVYGAWRLARRDPKGLIWFDDSVEGVWRSFWGPALVLPAFLILRALDGNFDDELVRSLMVELIAFVMGCVAFPLAVAHIAGGLDRVQFRNRYIVAYNWSAVIQMAVLLPISLAIHVFPGGGLAPLNLAATIVLLVYQAYIAHVALKVSPFSAGMLVVLDLMIGALIQMSADRVLG</sequence>
<protein>
    <recommendedName>
        <fullName evidence="4">Yip1 domain-containing protein</fullName>
    </recommendedName>
</protein>
<keyword evidence="1" id="KW-1133">Transmembrane helix</keyword>
<dbReference type="STRING" id="1285242.A6A04_11130"/>
<name>A0A178MWK2_9PROT</name>
<gene>
    <name evidence="2" type="ORF">A6A04_11130</name>
</gene>
<dbReference type="OrthoDB" id="8443450at2"/>
<dbReference type="EMBL" id="LWQT01000020">
    <property type="protein sequence ID" value="OAN55210.1"/>
    <property type="molecule type" value="Genomic_DNA"/>
</dbReference>
<comment type="caution">
    <text evidence="2">The sequence shown here is derived from an EMBL/GenBank/DDBJ whole genome shotgun (WGS) entry which is preliminary data.</text>
</comment>
<keyword evidence="1" id="KW-0472">Membrane</keyword>
<accession>A0A178MWK2</accession>
<dbReference type="Proteomes" id="UP000078428">
    <property type="component" value="Unassembled WGS sequence"/>
</dbReference>
<evidence type="ECO:0000313" key="3">
    <source>
        <dbReference type="Proteomes" id="UP000078428"/>
    </source>
</evidence>
<feature type="transmembrane region" description="Helical" evidence="1">
    <location>
        <begin position="35"/>
        <end position="55"/>
    </location>
</feature>
<reference evidence="2 3" key="1">
    <citation type="submission" date="2016-04" db="EMBL/GenBank/DDBJ databases">
        <title>Draft genome sequence of freshwater magnetotactic bacteria Magnetospirillum marisnigri SP-1 and Magnetospirillum moscoviense BB-1.</title>
        <authorList>
            <person name="Koziaeva V."/>
            <person name="Dziuba M.V."/>
            <person name="Ivanov T.M."/>
            <person name="Kuznetsov B."/>
            <person name="Grouzdev D.S."/>
        </authorList>
    </citation>
    <scope>NUCLEOTIDE SEQUENCE [LARGE SCALE GENOMIC DNA]</scope>
    <source>
        <strain evidence="2 3">SP-1</strain>
    </source>
</reference>
<dbReference type="RefSeq" id="WP_068489393.1">
    <property type="nucleotide sequence ID" value="NZ_LWQT01000020.1"/>
</dbReference>
<feature type="transmembrane region" description="Helical" evidence="1">
    <location>
        <begin position="67"/>
        <end position="90"/>
    </location>
</feature>
<feature type="transmembrane region" description="Helical" evidence="1">
    <location>
        <begin position="102"/>
        <end position="123"/>
    </location>
</feature>
<dbReference type="AlphaFoldDB" id="A0A178MWK2"/>
<evidence type="ECO:0000313" key="2">
    <source>
        <dbReference type="EMBL" id="OAN55210.1"/>
    </source>
</evidence>
<feature type="transmembrane region" description="Helical" evidence="1">
    <location>
        <begin position="156"/>
        <end position="175"/>
    </location>
</feature>
<keyword evidence="3" id="KW-1185">Reference proteome</keyword>
<keyword evidence="1" id="KW-0812">Transmembrane</keyword>
<feature type="transmembrane region" description="Helical" evidence="1">
    <location>
        <begin position="130"/>
        <end position="150"/>
    </location>
</feature>